<reference evidence="16" key="1">
    <citation type="submission" date="2022-03" db="EMBL/GenBank/DDBJ databases">
        <authorList>
            <person name="Martin H S."/>
        </authorList>
    </citation>
    <scope>NUCLEOTIDE SEQUENCE</scope>
</reference>
<comment type="similarity">
    <text evidence="5 14">Belongs to the cytochrome P450 family.</text>
</comment>
<evidence type="ECO:0000256" key="2">
    <source>
        <dbReference type="ARBA" id="ARBA00003690"/>
    </source>
</evidence>
<keyword evidence="10 14" id="KW-0560">Oxidoreductase</keyword>
<dbReference type="EMBL" id="OW152835">
    <property type="protein sequence ID" value="CAH2056498.1"/>
    <property type="molecule type" value="Genomic_DNA"/>
</dbReference>
<evidence type="ECO:0000256" key="12">
    <source>
        <dbReference type="ARBA" id="ARBA00023033"/>
    </source>
</evidence>
<evidence type="ECO:0000256" key="9">
    <source>
        <dbReference type="ARBA" id="ARBA00022848"/>
    </source>
</evidence>
<dbReference type="Proteomes" id="UP000837857">
    <property type="component" value="Chromosome 23"/>
</dbReference>
<keyword evidence="7 14" id="KW-0479">Metal-binding</keyword>
<evidence type="ECO:0000256" key="14">
    <source>
        <dbReference type="RuleBase" id="RU000461"/>
    </source>
</evidence>
<organism evidence="16 17">
    <name type="scientific">Iphiclides podalirius</name>
    <name type="common">scarce swallowtail</name>
    <dbReference type="NCBI Taxonomy" id="110791"/>
    <lineage>
        <taxon>Eukaryota</taxon>
        <taxon>Metazoa</taxon>
        <taxon>Ecdysozoa</taxon>
        <taxon>Arthropoda</taxon>
        <taxon>Hexapoda</taxon>
        <taxon>Insecta</taxon>
        <taxon>Pterygota</taxon>
        <taxon>Neoptera</taxon>
        <taxon>Endopterygota</taxon>
        <taxon>Lepidoptera</taxon>
        <taxon>Glossata</taxon>
        <taxon>Ditrysia</taxon>
        <taxon>Papilionoidea</taxon>
        <taxon>Papilionidae</taxon>
        <taxon>Papilioninae</taxon>
        <taxon>Iphiclides</taxon>
    </lineage>
</organism>
<evidence type="ECO:0008006" key="18">
    <source>
        <dbReference type="Google" id="ProtNLM"/>
    </source>
</evidence>
<dbReference type="PANTHER" id="PTHR24291:SF189">
    <property type="entry name" value="CYTOCHROME P450 4C3-RELATED"/>
    <property type="match status" value="1"/>
</dbReference>
<proteinExistence type="inferred from homology"/>
<evidence type="ECO:0000256" key="1">
    <source>
        <dbReference type="ARBA" id="ARBA00001971"/>
    </source>
</evidence>
<evidence type="ECO:0000256" key="3">
    <source>
        <dbReference type="ARBA" id="ARBA00004174"/>
    </source>
</evidence>
<evidence type="ECO:0000256" key="7">
    <source>
        <dbReference type="ARBA" id="ARBA00022723"/>
    </source>
</evidence>
<keyword evidence="15" id="KW-0732">Signal</keyword>
<keyword evidence="12 14" id="KW-0503">Monooxygenase</keyword>
<dbReference type="InterPro" id="IPR002401">
    <property type="entry name" value="Cyt_P450_E_grp-I"/>
</dbReference>
<comment type="cofactor">
    <cofactor evidence="1">
        <name>heme</name>
        <dbReference type="ChEBI" id="CHEBI:30413"/>
    </cofactor>
</comment>
<keyword evidence="13" id="KW-0472">Membrane</keyword>
<comment type="function">
    <text evidence="2">May be involved in the metabolism of insect hormones and in the breakdown of synthetic insecticides.</text>
</comment>
<keyword evidence="8" id="KW-0256">Endoplasmic reticulum</keyword>
<evidence type="ECO:0000256" key="6">
    <source>
        <dbReference type="ARBA" id="ARBA00022617"/>
    </source>
</evidence>
<dbReference type="PROSITE" id="PS00086">
    <property type="entry name" value="CYTOCHROME_P450"/>
    <property type="match status" value="1"/>
</dbReference>
<keyword evidence="17" id="KW-1185">Reference proteome</keyword>
<evidence type="ECO:0000256" key="8">
    <source>
        <dbReference type="ARBA" id="ARBA00022824"/>
    </source>
</evidence>
<dbReference type="PANTHER" id="PTHR24291">
    <property type="entry name" value="CYTOCHROME P450 FAMILY 4"/>
    <property type="match status" value="1"/>
</dbReference>
<feature type="non-terminal residue" evidence="16">
    <location>
        <position position="451"/>
    </location>
</feature>
<keyword evidence="9" id="KW-0492">Microsome</keyword>
<evidence type="ECO:0000256" key="11">
    <source>
        <dbReference type="ARBA" id="ARBA00023004"/>
    </source>
</evidence>
<protein>
    <recommendedName>
        <fullName evidence="18">Cytochrome P450</fullName>
    </recommendedName>
</protein>
<dbReference type="PRINTS" id="PR00385">
    <property type="entry name" value="P450"/>
</dbReference>
<evidence type="ECO:0000256" key="10">
    <source>
        <dbReference type="ARBA" id="ARBA00023002"/>
    </source>
</evidence>
<dbReference type="InterPro" id="IPR017972">
    <property type="entry name" value="Cyt_P450_CS"/>
</dbReference>
<evidence type="ECO:0000256" key="13">
    <source>
        <dbReference type="ARBA" id="ARBA00023136"/>
    </source>
</evidence>
<dbReference type="PRINTS" id="PR00463">
    <property type="entry name" value="EP450I"/>
</dbReference>
<keyword evidence="11 14" id="KW-0408">Iron</keyword>
<comment type="subcellular location">
    <subcellularLocation>
        <location evidence="4">Endoplasmic reticulum membrane</location>
        <topology evidence="4">Peripheral membrane protein</topology>
    </subcellularLocation>
    <subcellularLocation>
        <location evidence="3">Microsome membrane</location>
        <topology evidence="3">Peripheral membrane protein</topology>
    </subcellularLocation>
</comment>
<dbReference type="Gene3D" id="1.10.630.10">
    <property type="entry name" value="Cytochrome P450"/>
    <property type="match status" value="1"/>
</dbReference>
<feature type="signal peptide" evidence="15">
    <location>
        <begin position="1"/>
        <end position="20"/>
    </location>
</feature>
<sequence length="451" mass="51827">MLVLWLAFVFCALLWRWCQPSRSKLEPPKSPGALPLLGHLNLIIGDSAIIAEPDDALTVANACLGKHSMYDFAKPWLGNGLITAPVSVWQQHRKLLNPTFKQLMLYGYMDVFNRQARRLVGKVSDQAGRGPFDYIPFVHQNALETICKTTMNFDFADNTVINSEYMEAVDKIAVLMFRRVQEPWLYFDITFKWSGLKKVLQKKRLELKQKSLDRMSEENEDEHLSEKAKTFLELLMAMSEKHGHFTDEEVRKHVDTIIVSGYDTVATALFFTTILIGSYPRVQQRLLEELQNVFGESDRDVTKDDLSRLVYLEAIIKESLRIYTVAPAFARNIDKDIKIKNFTLRAGKSCIVSLYGIHRHRMWGEDADEFRPERWLDPSTLPANANAFVAFSLGRRQCIGKTYAMMSLKTSLAHFLRRYKVTADHSKMVLKMDILLKPLSGHQICVDQRTL</sequence>
<dbReference type="Pfam" id="PF00067">
    <property type="entry name" value="p450"/>
    <property type="match status" value="1"/>
</dbReference>
<accession>A0ABN8IFX9</accession>
<name>A0ABN8IFX9_9NEOP</name>
<evidence type="ECO:0000313" key="16">
    <source>
        <dbReference type="EMBL" id="CAH2056498.1"/>
    </source>
</evidence>
<evidence type="ECO:0000256" key="4">
    <source>
        <dbReference type="ARBA" id="ARBA00004406"/>
    </source>
</evidence>
<evidence type="ECO:0000256" key="15">
    <source>
        <dbReference type="SAM" id="SignalP"/>
    </source>
</evidence>
<feature type="chain" id="PRO_5045238475" description="Cytochrome P450" evidence="15">
    <location>
        <begin position="21"/>
        <end position="451"/>
    </location>
</feature>
<keyword evidence="6 14" id="KW-0349">Heme</keyword>
<dbReference type="InterPro" id="IPR050196">
    <property type="entry name" value="Cytochrome_P450_Monoox"/>
</dbReference>
<evidence type="ECO:0000256" key="5">
    <source>
        <dbReference type="ARBA" id="ARBA00010617"/>
    </source>
</evidence>
<evidence type="ECO:0000313" key="17">
    <source>
        <dbReference type="Proteomes" id="UP000837857"/>
    </source>
</evidence>
<dbReference type="SUPFAM" id="SSF48264">
    <property type="entry name" value="Cytochrome P450"/>
    <property type="match status" value="1"/>
</dbReference>
<gene>
    <name evidence="16" type="ORF">IPOD504_LOCUS9704</name>
</gene>
<dbReference type="InterPro" id="IPR036396">
    <property type="entry name" value="Cyt_P450_sf"/>
</dbReference>
<dbReference type="InterPro" id="IPR001128">
    <property type="entry name" value="Cyt_P450"/>
</dbReference>